<dbReference type="OrthoDB" id="7755588at2"/>
<dbReference type="RefSeq" id="WP_114349059.1">
    <property type="nucleotide sequence ID" value="NZ_QPJL01000008.1"/>
</dbReference>
<sequence length="420" mass="44472">MTAPRPTVTSLEIMPVYGQSENRSRNDAPAIAAALDAAAAEQVYYTYGMIDTQGALVGVNGAGWAGAALNNIDQGVQARGFAAASGLRLVSPAFTLQHARAARQRDLGLVERGVVIADHGYGGRLIHEWIPTGASPLGRNQLYWMRESKRLADAFGVAISCPYTFLFQGSSAKDQPGPDYRADFEAAHGATVAQALDLFGAAPRLVVVVNGGDVNTLADLYATPGVQYRIALDHGGIIAGWQRIYAIMDQNIHIDGRVRTLIGETSEWAIAEVEAGNDWNITYAVAKSGASVTVSFALRPGETLLERVGLYDAYGGAATCPHYGFEAAGGIVSAVADLQGNSVTLTLADPNAAWLRFAHQVQDCSAMTDASGLSMSAHRTTLFASHSRPSRFVSGETLWRSLPGFRGSLQGDLFQPDAGA</sequence>
<evidence type="ECO:0000313" key="1">
    <source>
        <dbReference type="EMBL" id="RCW84071.1"/>
    </source>
</evidence>
<name>A0A368YV42_9RHOB</name>
<organism evidence="1 2">
    <name type="scientific">Paracoccus lutimaris</name>
    <dbReference type="NCBI Taxonomy" id="1490030"/>
    <lineage>
        <taxon>Bacteria</taxon>
        <taxon>Pseudomonadati</taxon>
        <taxon>Pseudomonadota</taxon>
        <taxon>Alphaproteobacteria</taxon>
        <taxon>Rhodobacterales</taxon>
        <taxon>Paracoccaceae</taxon>
        <taxon>Paracoccus</taxon>
    </lineage>
</organism>
<accession>A0A368YV42</accession>
<evidence type="ECO:0000313" key="2">
    <source>
        <dbReference type="Proteomes" id="UP000253345"/>
    </source>
</evidence>
<protein>
    <submittedName>
        <fullName evidence="1">Uncharacterized protein</fullName>
    </submittedName>
</protein>
<keyword evidence="2" id="KW-1185">Reference proteome</keyword>
<dbReference type="Proteomes" id="UP000253345">
    <property type="component" value="Unassembled WGS sequence"/>
</dbReference>
<dbReference type="AlphaFoldDB" id="A0A368YV42"/>
<reference evidence="1 2" key="1">
    <citation type="submission" date="2018-07" db="EMBL/GenBank/DDBJ databases">
        <title>Genomic Encyclopedia of Type Strains, Phase III (KMG-III): the genomes of soil and plant-associated and newly described type strains.</title>
        <authorList>
            <person name="Whitman W."/>
        </authorList>
    </citation>
    <scope>NUCLEOTIDE SEQUENCE [LARGE SCALE GENOMIC DNA]</scope>
    <source>
        <strain evidence="1 2">CECT 8525</strain>
    </source>
</reference>
<comment type="caution">
    <text evidence="1">The sequence shown here is derived from an EMBL/GenBank/DDBJ whole genome shotgun (WGS) entry which is preliminary data.</text>
</comment>
<proteinExistence type="predicted"/>
<dbReference type="EMBL" id="QPJL01000008">
    <property type="protein sequence ID" value="RCW84071.1"/>
    <property type="molecule type" value="Genomic_DNA"/>
</dbReference>
<gene>
    <name evidence="1" type="ORF">DFP89_10814</name>
</gene>